<evidence type="ECO:0000256" key="2">
    <source>
        <dbReference type="ARBA" id="ARBA00023180"/>
    </source>
</evidence>
<reference evidence="9 10" key="1">
    <citation type="submission" date="2019-07" db="EMBL/GenBank/DDBJ databases">
        <title>Draft genome assembly of a fouling barnacle, Amphibalanus amphitrite (Darwin, 1854): The first reference genome for Thecostraca.</title>
        <authorList>
            <person name="Kim W."/>
        </authorList>
    </citation>
    <scope>NUCLEOTIDE SEQUENCE [LARGE SCALE GENOMIC DNA]</scope>
    <source>
        <strain evidence="9">SNU_AA5</strain>
        <tissue evidence="9">Soma without cirri and trophi</tissue>
    </source>
</reference>
<dbReference type="GO" id="GO:0004866">
    <property type="term" value="F:endopeptidase inhibitor activity"/>
    <property type="evidence" value="ECO:0007669"/>
    <property type="project" value="InterPro"/>
</dbReference>
<comment type="function">
    <text evidence="3">Binds covalently through a thioester bond to the pathogen surface resulting in pathogen clearance.</text>
</comment>
<evidence type="ECO:0000256" key="6">
    <source>
        <dbReference type="SAM" id="MobiDB-lite"/>
    </source>
</evidence>
<organism evidence="9 10">
    <name type="scientific">Amphibalanus amphitrite</name>
    <name type="common">Striped barnacle</name>
    <name type="synonym">Balanus amphitrite</name>
    <dbReference type="NCBI Taxonomy" id="1232801"/>
    <lineage>
        <taxon>Eukaryota</taxon>
        <taxon>Metazoa</taxon>
        <taxon>Ecdysozoa</taxon>
        <taxon>Arthropoda</taxon>
        <taxon>Crustacea</taxon>
        <taxon>Multicrustacea</taxon>
        <taxon>Cirripedia</taxon>
        <taxon>Thoracica</taxon>
        <taxon>Thoracicalcarea</taxon>
        <taxon>Balanomorpha</taxon>
        <taxon>Balanoidea</taxon>
        <taxon>Balanidae</taxon>
        <taxon>Amphibalaninae</taxon>
        <taxon>Amphibalanus</taxon>
    </lineage>
</organism>
<dbReference type="Gene3D" id="2.60.40.1930">
    <property type="match status" value="1"/>
</dbReference>
<comment type="caution">
    <text evidence="9">The sequence shown here is derived from an EMBL/GenBank/DDBJ whole genome shotgun (WGS) entry which is preliminary data.</text>
</comment>
<protein>
    <recommendedName>
        <fullName evidence="5">TEP1-F</fullName>
    </recommendedName>
</protein>
<comment type="subunit">
    <text evidence="4">Heterodimer of a TEP1-N chain and an TEP1-C chain non-covalently linked. Forms a complex composed of TEP1-N and TEP1-C heterodimer, LRIM1 and APL1C; the interaction stabilizes TEP1-N and TEP1-C heterodimer, prevents its binding to tissues while circulating in the hemolymph and protects the thioester bond from hydrolysis. Mature TEP1 and to a lesser extent full-length TEP1 interact with SPCLIP1; the interaction is induced by microbial infection.</text>
</comment>
<dbReference type="OrthoDB" id="6376214at2759"/>
<sequence>MAPCRLRWLVLLPLVVGAAVAERHYLFTAPKVSYAGESETMCLTLFDVPETGDLTLDFSGSGDRRTLHTQSSPGDQPEQLFVQTDKFVYKPGQLVRFRVFSVDSELRPVTKPIPLIFIQTPLGTRVAQWTDQSGRSGLVQLDFQLSDEPTLARPVQRRQSLLSAPPLPPSSPRRSPLRRLPTSDRPPPRFPSSGVRR</sequence>
<keyword evidence="10" id="KW-1185">Reference proteome</keyword>
<dbReference type="InterPro" id="IPR002890">
    <property type="entry name" value="MG2"/>
</dbReference>
<dbReference type="Pfam" id="PF01835">
    <property type="entry name" value="MG2"/>
    <property type="match status" value="1"/>
</dbReference>
<evidence type="ECO:0000256" key="7">
    <source>
        <dbReference type="SAM" id="SignalP"/>
    </source>
</evidence>
<evidence type="ECO:0000313" key="10">
    <source>
        <dbReference type="Proteomes" id="UP000440578"/>
    </source>
</evidence>
<evidence type="ECO:0000259" key="8">
    <source>
        <dbReference type="Pfam" id="PF01835"/>
    </source>
</evidence>
<dbReference type="InterPro" id="IPR050473">
    <property type="entry name" value="A2M/Complement_sys"/>
</dbReference>
<evidence type="ECO:0000256" key="5">
    <source>
        <dbReference type="ARBA" id="ARBA00078071"/>
    </source>
</evidence>
<dbReference type="Proteomes" id="UP000440578">
    <property type="component" value="Unassembled WGS sequence"/>
</dbReference>
<proteinExistence type="predicted"/>
<accession>A0A6A4W899</accession>
<feature type="chain" id="PRO_5025506299" description="TEP1-F" evidence="7">
    <location>
        <begin position="22"/>
        <end position="197"/>
    </location>
</feature>
<feature type="domain" description="Macroglobulin" evidence="8">
    <location>
        <begin position="80"/>
        <end position="149"/>
    </location>
</feature>
<dbReference type="PANTHER" id="PTHR11412">
    <property type="entry name" value="MACROGLOBULIN / COMPLEMENT"/>
    <property type="match status" value="1"/>
</dbReference>
<keyword evidence="2" id="KW-0325">Glycoprotein</keyword>
<dbReference type="AlphaFoldDB" id="A0A6A4W899"/>
<gene>
    <name evidence="9" type="primary">A2M_1</name>
    <name evidence="9" type="ORF">FJT64_025197</name>
</gene>
<evidence type="ECO:0000313" key="9">
    <source>
        <dbReference type="EMBL" id="KAF0302725.1"/>
    </source>
</evidence>
<keyword evidence="1 7" id="KW-0732">Signal</keyword>
<dbReference type="EMBL" id="VIIS01001024">
    <property type="protein sequence ID" value="KAF0302725.1"/>
    <property type="molecule type" value="Genomic_DNA"/>
</dbReference>
<dbReference type="FunFam" id="2.60.40.1930:FF:000001">
    <property type="entry name" value="CD109 isoform 3"/>
    <property type="match status" value="1"/>
</dbReference>
<dbReference type="PANTHER" id="PTHR11412:SF171">
    <property type="entry name" value="PREGNANCY ZONE PROTEIN-LIKE PROTEIN"/>
    <property type="match status" value="1"/>
</dbReference>
<evidence type="ECO:0000256" key="1">
    <source>
        <dbReference type="ARBA" id="ARBA00022729"/>
    </source>
</evidence>
<feature type="region of interest" description="Disordered" evidence="6">
    <location>
        <begin position="154"/>
        <end position="197"/>
    </location>
</feature>
<name>A0A6A4W899_AMPAM</name>
<feature type="signal peptide" evidence="7">
    <location>
        <begin position="1"/>
        <end position="21"/>
    </location>
</feature>
<evidence type="ECO:0000256" key="4">
    <source>
        <dbReference type="ARBA" id="ARBA00063781"/>
    </source>
</evidence>
<evidence type="ECO:0000256" key="3">
    <source>
        <dbReference type="ARBA" id="ARBA00057615"/>
    </source>
</evidence>